<dbReference type="STRING" id="1117702.AQZ52_06160"/>
<sequence length="405" mass="42616">MSAIALDLADGRTISGHCDPQFTGVLTEFRRNFEERKEQGASVAITHHGRTVVDLWGGTAKPDTGEAWGRDTVSIVYSCTKAATALCLHMLVDQGKVSYDTLVGDIWPAFATGGKEATTVGMMLAHTSPVPHVAEPIRKGGLADWDYMTARVAAEPAHWEPGTQQGYHGVTYAWTVGQLVRLVSGMPLGQFFREHVTGPLGLDFHIGLSESEEHRVAPMIAADPAEVNFASAFFRKATTQPGSLPNLFLTNLGGADFNSREIHAAEIGSANGITNARGLAGMYAPLANGGGGLLSADRVHRMGRVSAATHSDAVLCQPMRFAMGFMVSTDNRATGGDSLILGESAFGHVGMGGSVGFADPALGLSMGYTMNRMGAGILVGPRGQALIDAAYRALGLTSDASGAWR</sequence>
<dbReference type="InterPro" id="IPR001466">
    <property type="entry name" value="Beta-lactam-related"/>
</dbReference>
<dbReference type="OrthoDB" id="5705574at2"/>
<keyword evidence="3" id="KW-1185">Reference proteome</keyword>
<evidence type="ECO:0000259" key="1">
    <source>
        <dbReference type="Pfam" id="PF00144"/>
    </source>
</evidence>
<organism evidence="2 3">
    <name type="scientific">Novosphingobium fuchskuhlense</name>
    <dbReference type="NCBI Taxonomy" id="1117702"/>
    <lineage>
        <taxon>Bacteria</taxon>
        <taxon>Pseudomonadati</taxon>
        <taxon>Pseudomonadota</taxon>
        <taxon>Alphaproteobacteria</taxon>
        <taxon>Sphingomonadales</taxon>
        <taxon>Sphingomonadaceae</taxon>
        <taxon>Novosphingobium</taxon>
    </lineage>
</organism>
<dbReference type="RefSeq" id="WP_067907316.1">
    <property type="nucleotide sequence ID" value="NZ_KQ954244.1"/>
</dbReference>
<dbReference type="InterPro" id="IPR012338">
    <property type="entry name" value="Beta-lactam/transpept-like"/>
</dbReference>
<dbReference type="Proteomes" id="UP000058012">
    <property type="component" value="Unassembled WGS sequence"/>
</dbReference>
<name>A0A124JVZ4_9SPHN</name>
<dbReference type="SUPFAM" id="SSF56601">
    <property type="entry name" value="beta-lactamase/transpeptidase-like"/>
    <property type="match status" value="1"/>
</dbReference>
<dbReference type="InterPro" id="IPR052907">
    <property type="entry name" value="Beta-lactamase/esterase"/>
</dbReference>
<dbReference type="EMBL" id="LLZS01000003">
    <property type="protein sequence ID" value="KUR72800.1"/>
    <property type="molecule type" value="Genomic_DNA"/>
</dbReference>
<gene>
    <name evidence="2" type="ORF">AQZ52_06160</name>
</gene>
<evidence type="ECO:0000313" key="2">
    <source>
        <dbReference type="EMBL" id="KUR72800.1"/>
    </source>
</evidence>
<comment type="caution">
    <text evidence="2">The sequence shown here is derived from an EMBL/GenBank/DDBJ whole genome shotgun (WGS) entry which is preliminary data.</text>
</comment>
<dbReference type="PANTHER" id="PTHR43319:SF3">
    <property type="entry name" value="BETA-LACTAMASE-RELATED DOMAIN-CONTAINING PROTEIN"/>
    <property type="match status" value="1"/>
</dbReference>
<protein>
    <recommendedName>
        <fullName evidence="1">Beta-lactamase-related domain-containing protein</fullName>
    </recommendedName>
</protein>
<feature type="domain" description="Beta-lactamase-related" evidence="1">
    <location>
        <begin position="29"/>
        <end position="374"/>
    </location>
</feature>
<evidence type="ECO:0000313" key="3">
    <source>
        <dbReference type="Proteomes" id="UP000058012"/>
    </source>
</evidence>
<dbReference type="AlphaFoldDB" id="A0A124JVZ4"/>
<accession>A0A124JVZ4</accession>
<dbReference type="Gene3D" id="3.40.710.10">
    <property type="entry name" value="DD-peptidase/beta-lactamase superfamily"/>
    <property type="match status" value="1"/>
</dbReference>
<dbReference type="Pfam" id="PF00144">
    <property type="entry name" value="Beta-lactamase"/>
    <property type="match status" value="1"/>
</dbReference>
<reference evidence="2 3" key="1">
    <citation type="submission" date="2015-10" db="EMBL/GenBank/DDBJ databases">
        <title>Draft genome sequence of Novosphingobium fuchskuhlense DSM 25065 isolated from a surface water sample of the southwest basin of Lake Grosse Fuchskuhle.</title>
        <authorList>
            <person name="Ruckert C."/>
            <person name="Winkler A."/>
            <person name="Glaeser J."/>
            <person name="Grossart H.-P."/>
            <person name="Kalinowski J."/>
            <person name="Glaeser S."/>
        </authorList>
    </citation>
    <scope>NUCLEOTIDE SEQUENCE [LARGE SCALE GENOMIC DNA]</scope>
    <source>
        <strain evidence="2 3">FNE08-7</strain>
    </source>
</reference>
<proteinExistence type="predicted"/>
<dbReference type="PANTHER" id="PTHR43319">
    <property type="entry name" value="BETA-LACTAMASE-RELATED"/>
    <property type="match status" value="1"/>
</dbReference>